<organism evidence="2 3">
    <name type="scientific">Candidatus Obscuribacter phosphatis</name>
    <dbReference type="NCBI Taxonomy" id="1906157"/>
    <lineage>
        <taxon>Bacteria</taxon>
        <taxon>Bacillati</taxon>
        <taxon>Candidatus Melainabacteria</taxon>
        <taxon>Candidatus Obscuribacterales</taxon>
        <taxon>Candidatus Obscuribacteraceae</taxon>
        <taxon>Candidatus Obscuribacter</taxon>
    </lineage>
</organism>
<dbReference type="AlphaFoldDB" id="A0A8J7PFJ4"/>
<dbReference type="Pfam" id="PF00990">
    <property type="entry name" value="GGDEF"/>
    <property type="match status" value="1"/>
</dbReference>
<gene>
    <name evidence="2" type="ORF">J0M35_02065</name>
</gene>
<feature type="domain" description="GGDEF" evidence="1">
    <location>
        <begin position="64"/>
        <end position="197"/>
    </location>
</feature>
<dbReference type="Proteomes" id="UP000664277">
    <property type="component" value="Unassembled WGS sequence"/>
</dbReference>
<evidence type="ECO:0000313" key="2">
    <source>
        <dbReference type="EMBL" id="MBN8659118.1"/>
    </source>
</evidence>
<dbReference type="PROSITE" id="PS50887">
    <property type="entry name" value="GGDEF"/>
    <property type="match status" value="1"/>
</dbReference>
<dbReference type="InterPro" id="IPR043128">
    <property type="entry name" value="Rev_trsase/Diguanyl_cyclase"/>
</dbReference>
<dbReference type="EMBL" id="JAFLCK010000002">
    <property type="protein sequence ID" value="MBN8659118.1"/>
    <property type="molecule type" value="Genomic_DNA"/>
</dbReference>
<dbReference type="InterPro" id="IPR029787">
    <property type="entry name" value="Nucleotide_cyclase"/>
</dbReference>
<accession>A0A8J7PFJ4</accession>
<evidence type="ECO:0000259" key="1">
    <source>
        <dbReference type="PROSITE" id="PS50887"/>
    </source>
</evidence>
<dbReference type="InterPro" id="IPR000160">
    <property type="entry name" value="GGDEF_dom"/>
</dbReference>
<evidence type="ECO:0000313" key="3">
    <source>
        <dbReference type="Proteomes" id="UP000664277"/>
    </source>
</evidence>
<dbReference type="SUPFAM" id="SSF55073">
    <property type="entry name" value="Nucleotide cyclase"/>
    <property type="match status" value="1"/>
</dbReference>
<sequence>MTSEHTAMPGTTNLAGQIKESVSKKVVLVALEQPRQVVHCRGPEEVAVTFAIALANYPPSVMRLPFCVVLLDVSGLDTESETTGRRARRALNRVTSVIRGALRDGDIIVRYGQKRFALLLLGADEQASGKICQRIKEAIHRYFFIDIRWREPITLEFALTEHDPDSGNDISELIFSNERNIRLAKSLGDGAIVTRTEAQDAFLSHRNFVFHLGDWLDSELLTEEIDD</sequence>
<name>A0A8J7PFJ4_9BACT</name>
<reference evidence="2" key="1">
    <citation type="submission" date="2021-02" db="EMBL/GenBank/DDBJ databases">
        <title>Genome-Resolved Metagenomics of a Microbial Community Performing Photosynthetic Biological Nutrient Removal.</title>
        <authorList>
            <person name="Mcdaniel E.A."/>
        </authorList>
    </citation>
    <scope>NUCLEOTIDE SEQUENCE</scope>
    <source>
        <strain evidence="2">UWPOB_OBS1</strain>
    </source>
</reference>
<protein>
    <submittedName>
        <fullName evidence="2">Diguanylate cyclase</fullName>
    </submittedName>
</protein>
<comment type="caution">
    <text evidence="2">The sequence shown here is derived from an EMBL/GenBank/DDBJ whole genome shotgun (WGS) entry which is preliminary data.</text>
</comment>
<proteinExistence type="predicted"/>
<dbReference type="Gene3D" id="3.30.70.270">
    <property type="match status" value="1"/>
</dbReference>